<proteinExistence type="predicted"/>
<sequence length="139" mass="13798">MTRVACPGRGGVTRVALIATCVLAALPTALSAQVNEPVALASRAPVDSARTSRERPREMRSGSNAGRGILFGALIGGVVGYVASTSMCKPGSCDDSAPVLVPTVLFALGGGIVGGIVGSLTGPSRSPGNAKLAPQSPSR</sequence>
<evidence type="ECO:0008006" key="6">
    <source>
        <dbReference type="Google" id="ProtNLM"/>
    </source>
</evidence>
<evidence type="ECO:0000313" key="5">
    <source>
        <dbReference type="Proteomes" id="UP000264071"/>
    </source>
</evidence>
<feature type="transmembrane region" description="Helical" evidence="2">
    <location>
        <begin position="96"/>
        <end position="117"/>
    </location>
</feature>
<name>A0A3D4V800_9BACT</name>
<keyword evidence="2" id="KW-0812">Transmembrane</keyword>
<feature type="signal peptide" evidence="3">
    <location>
        <begin position="1"/>
        <end position="24"/>
    </location>
</feature>
<feature type="chain" id="PRO_5017629942" description="YtxH domain-containing protein" evidence="3">
    <location>
        <begin position="25"/>
        <end position="139"/>
    </location>
</feature>
<reference evidence="4 5" key="1">
    <citation type="journal article" date="2018" name="Nat. Biotechnol.">
        <title>A standardized bacterial taxonomy based on genome phylogeny substantially revises the tree of life.</title>
        <authorList>
            <person name="Parks D.H."/>
            <person name="Chuvochina M."/>
            <person name="Waite D.W."/>
            <person name="Rinke C."/>
            <person name="Skarshewski A."/>
            <person name="Chaumeil P.A."/>
            <person name="Hugenholtz P."/>
        </authorList>
    </citation>
    <scope>NUCLEOTIDE SEQUENCE [LARGE SCALE GENOMIC DNA]</scope>
    <source>
        <strain evidence="4">UBA8844</strain>
    </source>
</reference>
<evidence type="ECO:0000256" key="3">
    <source>
        <dbReference type="SAM" id="SignalP"/>
    </source>
</evidence>
<evidence type="ECO:0000256" key="2">
    <source>
        <dbReference type="SAM" id="Phobius"/>
    </source>
</evidence>
<keyword evidence="3" id="KW-0732">Signal</keyword>
<comment type="caution">
    <text evidence="4">The sequence shown here is derived from an EMBL/GenBank/DDBJ whole genome shotgun (WGS) entry which is preliminary data.</text>
</comment>
<dbReference type="AlphaFoldDB" id="A0A3D4V800"/>
<evidence type="ECO:0000313" key="4">
    <source>
        <dbReference type="EMBL" id="HCT56768.1"/>
    </source>
</evidence>
<accession>A0A3D4V800</accession>
<feature type="transmembrane region" description="Helical" evidence="2">
    <location>
        <begin position="65"/>
        <end position="84"/>
    </location>
</feature>
<dbReference type="Proteomes" id="UP000264071">
    <property type="component" value="Unassembled WGS sequence"/>
</dbReference>
<keyword evidence="2" id="KW-0472">Membrane</keyword>
<protein>
    <recommendedName>
        <fullName evidence="6">YtxH domain-containing protein</fullName>
    </recommendedName>
</protein>
<feature type="compositionally biased region" description="Basic and acidic residues" evidence="1">
    <location>
        <begin position="50"/>
        <end position="60"/>
    </location>
</feature>
<feature type="region of interest" description="Disordered" evidence="1">
    <location>
        <begin position="42"/>
        <end position="63"/>
    </location>
</feature>
<keyword evidence="2" id="KW-1133">Transmembrane helix</keyword>
<dbReference type="EMBL" id="DPIY01000006">
    <property type="protein sequence ID" value="HCT56768.1"/>
    <property type="molecule type" value="Genomic_DNA"/>
</dbReference>
<gene>
    <name evidence="4" type="ORF">DGD08_06095</name>
</gene>
<organism evidence="4 5">
    <name type="scientific">Gemmatimonas aurantiaca</name>
    <dbReference type="NCBI Taxonomy" id="173480"/>
    <lineage>
        <taxon>Bacteria</taxon>
        <taxon>Pseudomonadati</taxon>
        <taxon>Gemmatimonadota</taxon>
        <taxon>Gemmatimonadia</taxon>
        <taxon>Gemmatimonadales</taxon>
        <taxon>Gemmatimonadaceae</taxon>
        <taxon>Gemmatimonas</taxon>
    </lineage>
</organism>
<evidence type="ECO:0000256" key="1">
    <source>
        <dbReference type="SAM" id="MobiDB-lite"/>
    </source>
</evidence>